<feature type="domain" description="Metallo-beta-lactamase" evidence="2">
    <location>
        <begin position="17"/>
        <end position="217"/>
    </location>
</feature>
<comment type="caution">
    <text evidence="3">The sequence shown here is derived from an EMBL/GenBank/DDBJ whole genome shotgun (WGS) entry which is preliminary data.</text>
</comment>
<dbReference type="CDD" id="cd16282">
    <property type="entry name" value="metallo-hydrolase-like_MBL-fold"/>
    <property type="match status" value="1"/>
</dbReference>
<sequence>MGNGAWAWLQPDGGWGWSNAGLIVDGDHSLLVDTLFDAKMTRTMLGAMRDATGLAADDIGTLVNTHANGDHTHGNGLCGCAEIIASTASAREMEEVSAARLAAMMAAAPDLGHTGAYLTEIFGAFDFTDVAERAPTRTFSGALSLAVGDKAVELIEVGPAHTAGDVLVHVPGDRIVYTGDILFIDGTPIMWAGPVSNWIAACDRILAMDVETIVPGHGPITDKAGVRKVQDYLCYINGEARKRFDAGLSAREAAHDIALGDFASWIDAERIAVNVDTLYREYRGDTSSPDIVALFGLMAELKR</sequence>
<dbReference type="PANTHER" id="PTHR42951">
    <property type="entry name" value="METALLO-BETA-LACTAMASE DOMAIN-CONTAINING"/>
    <property type="match status" value="1"/>
</dbReference>
<accession>A0A842HZZ5</accession>
<keyword evidence="3" id="KW-0378">Hydrolase</keyword>
<dbReference type="InterPro" id="IPR050855">
    <property type="entry name" value="NDM-1-like"/>
</dbReference>
<keyword evidence="4" id="KW-1185">Reference proteome</keyword>
<organism evidence="3 4">
    <name type="scientific">Parasphingopyxis marina</name>
    <dbReference type="NCBI Taxonomy" id="2761622"/>
    <lineage>
        <taxon>Bacteria</taxon>
        <taxon>Pseudomonadati</taxon>
        <taxon>Pseudomonadota</taxon>
        <taxon>Alphaproteobacteria</taxon>
        <taxon>Sphingomonadales</taxon>
        <taxon>Sphingomonadaceae</taxon>
        <taxon>Parasphingopyxis</taxon>
    </lineage>
</organism>
<dbReference type="InterPro" id="IPR001279">
    <property type="entry name" value="Metallo-B-lactamas"/>
</dbReference>
<dbReference type="GO" id="GO:0016787">
    <property type="term" value="F:hydrolase activity"/>
    <property type="evidence" value="ECO:0007669"/>
    <property type="project" value="UniProtKB-KW"/>
</dbReference>
<reference evidence="3 4" key="1">
    <citation type="submission" date="2020-08" db="EMBL/GenBank/DDBJ databases">
        <title>Draft genome sequence of Parasphingopyxis sp. GrpM-11.</title>
        <authorList>
            <person name="Oh J."/>
            <person name="Roh D.-H."/>
        </authorList>
    </citation>
    <scope>NUCLEOTIDE SEQUENCE [LARGE SCALE GENOMIC DNA]</scope>
    <source>
        <strain evidence="3 4">GrpM-11</strain>
    </source>
</reference>
<evidence type="ECO:0000256" key="1">
    <source>
        <dbReference type="ARBA" id="ARBA00005250"/>
    </source>
</evidence>
<name>A0A842HZZ5_9SPHN</name>
<dbReference type="Proteomes" id="UP000564378">
    <property type="component" value="Unassembled WGS sequence"/>
</dbReference>
<dbReference type="Pfam" id="PF00753">
    <property type="entry name" value="Lactamase_B"/>
    <property type="match status" value="1"/>
</dbReference>
<evidence type="ECO:0000313" key="4">
    <source>
        <dbReference type="Proteomes" id="UP000564378"/>
    </source>
</evidence>
<dbReference type="AlphaFoldDB" id="A0A842HZZ5"/>
<evidence type="ECO:0000259" key="2">
    <source>
        <dbReference type="SMART" id="SM00849"/>
    </source>
</evidence>
<dbReference type="InterPro" id="IPR036866">
    <property type="entry name" value="RibonucZ/Hydroxyglut_hydro"/>
</dbReference>
<dbReference type="SUPFAM" id="SSF56281">
    <property type="entry name" value="Metallo-hydrolase/oxidoreductase"/>
    <property type="match status" value="1"/>
</dbReference>
<protein>
    <submittedName>
        <fullName evidence="3">MBL fold metallo-hydrolase</fullName>
    </submittedName>
</protein>
<dbReference type="PANTHER" id="PTHR42951:SF4">
    <property type="entry name" value="ACYL-COENZYME A THIOESTERASE MBLAC2"/>
    <property type="match status" value="1"/>
</dbReference>
<dbReference type="Gene3D" id="3.60.15.10">
    <property type="entry name" value="Ribonuclease Z/Hydroxyacylglutathione hydrolase-like"/>
    <property type="match status" value="1"/>
</dbReference>
<dbReference type="EMBL" id="JACJVJ010000002">
    <property type="protein sequence ID" value="MBC2778003.1"/>
    <property type="molecule type" value="Genomic_DNA"/>
</dbReference>
<proteinExistence type="inferred from homology"/>
<gene>
    <name evidence="3" type="ORF">H6P80_10280</name>
</gene>
<dbReference type="SMART" id="SM00849">
    <property type="entry name" value="Lactamase_B"/>
    <property type="match status" value="1"/>
</dbReference>
<evidence type="ECO:0000313" key="3">
    <source>
        <dbReference type="EMBL" id="MBC2778003.1"/>
    </source>
</evidence>
<dbReference type="GO" id="GO:0017001">
    <property type="term" value="P:antibiotic catabolic process"/>
    <property type="evidence" value="ECO:0007669"/>
    <property type="project" value="UniProtKB-ARBA"/>
</dbReference>
<comment type="similarity">
    <text evidence="1">Belongs to the metallo-beta-lactamase superfamily. Class-B beta-lactamase family.</text>
</comment>